<comment type="catalytic activity">
    <reaction evidence="8 10">
        <text>deamido-NAD(+) + NH4(+) + ATP = AMP + diphosphate + NAD(+) + H(+)</text>
        <dbReference type="Rhea" id="RHEA:21188"/>
        <dbReference type="ChEBI" id="CHEBI:15378"/>
        <dbReference type="ChEBI" id="CHEBI:28938"/>
        <dbReference type="ChEBI" id="CHEBI:30616"/>
        <dbReference type="ChEBI" id="CHEBI:33019"/>
        <dbReference type="ChEBI" id="CHEBI:57540"/>
        <dbReference type="ChEBI" id="CHEBI:58437"/>
        <dbReference type="ChEBI" id="CHEBI:456215"/>
        <dbReference type="EC" id="6.3.1.5"/>
    </reaction>
</comment>
<evidence type="ECO:0000256" key="4">
    <source>
        <dbReference type="ARBA" id="ARBA00022741"/>
    </source>
</evidence>
<keyword evidence="3 8" id="KW-0479">Metal-binding</keyword>
<keyword evidence="5 8" id="KW-0067">ATP-binding</keyword>
<dbReference type="EC" id="6.3.1.5" evidence="8 10"/>
<protein>
    <recommendedName>
        <fullName evidence="8 10">NH(3)-dependent NAD(+) synthetase</fullName>
        <ecNumber evidence="8 10">6.3.1.5</ecNumber>
    </recommendedName>
</protein>
<accession>A0ABU7MLV0</accession>
<comment type="caution">
    <text evidence="12">The sequence shown here is derived from an EMBL/GenBank/DDBJ whole genome shotgun (WGS) entry which is preliminary data.</text>
</comment>
<feature type="binding site" evidence="8">
    <location>
        <position position="149"/>
    </location>
    <ligand>
        <name>Mg(2+)</name>
        <dbReference type="ChEBI" id="CHEBI:18420"/>
    </ligand>
</feature>
<evidence type="ECO:0000256" key="3">
    <source>
        <dbReference type="ARBA" id="ARBA00022723"/>
    </source>
</evidence>
<evidence type="ECO:0000256" key="6">
    <source>
        <dbReference type="ARBA" id="ARBA00022842"/>
    </source>
</evidence>
<feature type="binding site" evidence="8">
    <location>
        <position position="173"/>
    </location>
    <ligand>
        <name>ATP</name>
        <dbReference type="ChEBI" id="CHEBI:30616"/>
    </ligand>
</feature>
<organism evidence="12 13">
    <name type="scientific">Mycoplasmopsis ciconiae</name>
    <dbReference type="NCBI Taxonomy" id="561067"/>
    <lineage>
        <taxon>Bacteria</taxon>
        <taxon>Bacillati</taxon>
        <taxon>Mycoplasmatota</taxon>
        <taxon>Mycoplasmoidales</taxon>
        <taxon>Metamycoplasmataceae</taxon>
        <taxon>Mycoplasmopsis</taxon>
    </lineage>
</organism>
<dbReference type="GO" id="GO:0008795">
    <property type="term" value="F:NAD+ synthase activity"/>
    <property type="evidence" value="ECO:0007669"/>
    <property type="project" value="UniProtKB-EC"/>
</dbReference>
<evidence type="ECO:0000256" key="7">
    <source>
        <dbReference type="ARBA" id="ARBA00023027"/>
    </source>
</evidence>
<keyword evidence="2 8" id="KW-0436">Ligase</keyword>
<feature type="binding site" evidence="8">
    <location>
        <position position="164"/>
    </location>
    <ligand>
        <name>deamido-NAD(+)</name>
        <dbReference type="ChEBI" id="CHEBI:58437"/>
        <note>ligand shared between two neighboring subunits</note>
    </ligand>
</feature>
<evidence type="ECO:0000256" key="10">
    <source>
        <dbReference type="RuleBase" id="RU003812"/>
    </source>
</evidence>
<comment type="pathway">
    <text evidence="8">Cofactor biosynthesis; NAD(+) biosynthesis; NAD(+) from deamido-NAD(+) (ammonia route): step 1/1.</text>
</comment>
<feature type="binding site" description="in other chain" evidence="8">
    <location>
        <begin position="249"/>
        <end position="250"/>
    </location>
    <ligand>
        <name>deamido-NAD(+)</name>
        <dbReference type="ChEBI" id="CHEBI:58437"/>
        <note>ligand shared between two neighboring subunits</note>
    </ligand>
</feature>
<evidence type="ECO:0000313" key="12">
    <source>
        <dbReference type="EMBL" id="MEE3928510.1"/>
    </source>
</evidence>
<keyword evidence="7 8" id="KW-0520">NAD</keyword>
<dbReference type="InterPro" id="IPR003694">
    <property type="entry name" value="NAD_synthase"/>
</dbReference>
<keyword evidence="6 8" id="KW-0460">Magnesium</keyword>
<dbReference type="NCBIfam" id="TIGR00552">
    <property type="entry name" value="nadE"/>
    <property type="match status" value="1"/>
</dbReference>
<reference evidence="12" key="1">
    <citation type="submission" date="2024-01" db="EMBL/GenBank/DDBJ databases">
        <title>Genome sequence of Mycoplasma ciconiae type strain DSM 25251.</title>
        <authorList>
            <person name="Spergser J."/>
        </authorList>
    </citation>
    <scope>NUCLEOTIDE SEQUENCE [LARGE SCALE GENOMIC DNA]</scope>
    <source>
        <strain evidence="12">DSM 25251</strain>
    </source>
</reference>
<evidence type="ECO:0000256" key="1">
    <source>
        <dbReference type="ARBA" id="ARBA00005859"/>
    </source>
</evidence>
<comment type="function">
    <text evidence="8">Catalyzes the ATP-dependent amidation of deamido-NAD to form NAD. Uses ammonia as a nitrogen source.</text>
</comment>
<keyword evidence="13" id="KW-1185">Reference proteome</keyword>
<evidence type="ECO:0000256" key="2">
    <source>
        <dbReference type="ARBA" id="ARBA00022598"/>
    </source>
</evidence>
<feature type="binding site" evidence="8">
    <location>
        <position position="195"/>
    </location>
    <ligand>
        <name>ATP</name>
        <dbReference type="ChEBI" id="CHEBI:30616"/>
    </ligand>
</feature>
<feature type="binding site" evidence="8">
    <location>
        <begin position="44"/>
        <end position="51"/>
    </location>
    <ligand>
        <name>ATP</name>
        <dbReference type="ChEBI" id="CHEBI:30616"/>
    </ligand>
</feature>
<dbReference type="RefSeq" id="WP_330500922.1">
    <property type="nucleotide sequence ID" value="NZ_JAZDWZ010000008.1"/>
</dbReference>
<evidence type="ECO:0000256" key="8">
    <source>
        <dbReference type="HAMAP-Rule" id="MF_00193"/>
    </source>
</evidence>
<keyword evidence="4 8" id="KW-0547">Nucleotide-binding</keyword>
<dbReference type="Gene3D" id="3.40.50.620">
    <property type="entry name" value="HUPs"/>
    <property type="match status" value="1"/>
</dbReference>
<gene>
    <name evidence="8 12" type="primary">nadE</name>
    <name evidence="12" type="ORF">V2E24_02885</name>
</gene>
<dbReference type="HAMAP" id="MF_00193">
    <property type="entry name" value="NadE_ammonia_dep"/>
    <property type="match status" value="1"/>
</dbReference>
<proteinExistence type="inferred from homology"/>
<comment type="subunit">
    <text evidence="8">Homodimer.</text>
</comment>
<dbReference type="SUPFAM" id="SSF52402">
    <property type="entry name" value="Adenine nucleotide alpha hydrolases-like"/>
    <property type="match status" value="1"/>
</dbReference>
<name>A0ABU7MLV0_9BACT</name>
<feature type="binding site" evidence="8">
    <location>
        <position position="144"/>
    </location>
    <ligand>
        <name>ATP</name>
        <dbReference type="ChEBI" id="CHEBI:30616"/>
    </ligand>
</feature>
<dbReference type="PANTHER" id="PTHR23090:SF9">
    <property type="entry name" value="GLUTAMINE-DEPENDENT NAD(+) SYNTHETASE"/>
    <property type="match status" value="1"/>
</dbReference>
<dbReference type="InterPro" id="IPR022310">
    <property type="entry name" value="NAD/GMP_synthase"/>
</dbReference>
<feature type="binding site" evidence="8">
    <location>
        <position position="50"/>
    </location>
    <ligand>
        <name>Mg(2+)</name>
        <dbReference type="ChEBI" id="CHEBI:18420"/>
    </ligand>
</feature>
<dbReference type="Pfam" id="PF02540">
    <property type="entry name" value="NAD_synthase"/>
    <property type="match status" value="1"/>
</dbReference>
<sequence>MKISQYNGKKISFNKENALKYIDTLVEFLQTSVKRAKAKGLIVGISGGIDSALVVALAKKAFPTSTYGVIMPINNMDFDMPHIKKLEQNLGMNFLEVNLEKVKKEFDNVLNLTNNLAIANIMPRLRMTTLYALAQENNLLVAGTDNLDEYYIGYFTKHGDGGVDLLPISHLTKSEVRYLASLLNVPEEIILKKPSAGLWEGQSDEDELGITYNDIDFYLSHLDNKEEISKNLNSDIIERIQKLHTNSQHKRDGAYRPLSPQEIK</sequence>
<dbReference type="CDD" id="cd00553">
    <property type="entry name" value="NAD_synthase"/>
    <property type="match status" value="1"/>
</dbReference>
<dbReference type="EMBL" id="JAZDWZ010000008">
    <property type="protein sequence ID" value="MEE3928510.1"/>
    <property type="molecule type" value="Genomic_DNA"/>
</dbReference>
<feature type="domain" description="NAD/GMP synthase" evidence="11">
    <location>
        <begin position="22"/>
        <end position="252"/>
    </location>
</feature>
<dbReference type="InterPro" id="IPR014729">
    <property type="entry name" value="Rossmann-like_a/b/a_fold"/>
</dbReference>
<feature type="binding site" description="in other chain" evidence="8">
    <location>
        <position position="124"/>
    </location>
    <ligand>
        <name>deamido-NAD(+)</name>
        <dbReference type="ChEBI" id="CHEBI:58437"/>
        <note>ligand shared between two neighboring subunits</note>
    </ligand>
</feature>
<dbReference type="InterPro" id="IPR022926">
    <property type="entry name" value="NH(3)-dep_NAD(+)_synth"/>
</dbReference>
<evidence type="ECO:0000256" key="9">
    <source>
        <dbReference type="RuleBase" id="RU003811"/>
    </source>
</evidence>
<feature type="binding site" description="in other chain" evidence="8">
    <location>
        <position position="157"/>
    </location>
    <ligand>
        <name>deamido-NAD(+)</name>
        <dbReference type="ChEBI" id="CHEBI:58437"/>
        <note>ligand shared between two neighboring subunits</note>
    </ligand>
</feature>
<evidence type="ECO:0000313" key="13">
    <source>
        <dbReference type="Proteomes" id="UP001344817"/>
    </source>
</evidence>
<evidence type="ECO:0000256" key="5">
    <source>
        <dbReference type="ARBA" id="ARBA00022840"/>
    </source>
</evidence>
<evidence type="ECO:0000259" key="11">
    <source>
        <dbReference type="Pfam" id="PF02540"/>
    </source>
</evidence>
<dbReference type="Proteomes" id="UP001344817">
    <property type="component" value="Unassembled WGS sequence"/>
</dbReference>
<comment type="similarity">
    <text evidence="1 8 9">Belongs to the NAD synthetase family.</text>
</comment>
<dbReference type="PANTHER" id="PTHR23090">
    <property type="entry name" value="NH 3 /GLUTAMINE-DEPENDENT NAD + SYNTHETASE"/>
    <property type="match status" value="1"/>
</dbReference>